<proteinExistence type="predicted"/>
<keyword evidence="1" id="KW-0472">Membrane</keyword>
<gene>
    <name evidence="2" type="ORF">MNB_SV-14-680</name>
</gene>
<dbReference type="EMBL" id="FPHN01000128">
    <property type="protein sequence ID" value="SFV61523.1"/>
    <property type="molecule type" value="Genomic_DNA"/>
</dbReference>
<keyword evidence="1" id="KW-0812">Transmembrane</keyword>
<protein>
    <submittedName>
        <fullName evidence="2">Capsular polysaccharide export system inner membrane protein KpsE</fullName>
    </submittedName>
</protein>
<dbReference type="AlphaFoldDB" id="A0A1W1C702"/>
<name>A0A1W1C702_9ZZZZ</name>
<evidence type="ECO:0000256" key="1">
    <source>
        <dbReference type="SAM" id="Phobius"/>
    </source>
</evidence>
<sequence>MAYQNKNRTIDPKVDIELKNKILAGLESELIQKNVEYNSKAQYLNKKTAEMKLLKGNIAYIKKSIRKIKASITGDNSKKELNKDMSDFTLLKSRVEFNKKLYIQTLVKLEETKVLVSQNTKNLIVVTKAGVADSYSSPNKIKESFSILIILSFLYGIMTLIFTIIRDHKD</sequence>
<reference evidence="2" key="1">
    <citation type="submission" date="2016-10" db="EMBL/GenBank/DDBJ databases">
        <authorList>
            <person name="de Groot N.N."/>
        </authorList>
    </citation>
    <scope>NUCLEOTIDE SEQUENCE</scope>
</reference>
<accession>A0A1W1C702</accession>
<organism evidence="2">
    <name type="scientific">hydrothermal vent metagenome</name>
    <dbReference type="NCBI Taxonomy" id="652676"/>
    <lineage>
        <taxon>unclassified sequences</taxon>
        <taxon>metagenomes</taxon>
        <taxon>ecological metagenomes</taxon>
    </lineage>
</organism>
<feature type="transmembrane region" description="Helical" evidence="1">
    <location>
        <begin position="145"/>
        <end position="165"/>
    </location>
</feature>
<keyword evidence="1" id="KW-1133">Transmembrane helix</keyword>
<evidence type="ECO:0000313" key="2">
    <source>
        <dbReference type="EMBL" id="SFV61523.1"/>
    </source>
</evidence>